<evidence type="ECO:0000256" key="5">
    <source>
        <dbReference type="ARBA" id="ARBA00022786"/>
    </source>
</evidence>
<dbReference type="InterPro" id="IPR038765">
    <property type="entry name" value="Papain-like_cys_pep_sf"/>
</dbReference>
<feature type="compositionally biased region" description="Acidic residues" evidence="8">
    <location>
        <begin position="624"/>
        <end position="645"/>
    </location>
</feature>
<comment type="similarity">
    <text evidence="2">Belongs to the peptidase C19 family.</text>
</comment>
<dbReference type="GO" id="GO:0016579">
    <property type="term" value="P:protein deubiquitination"/>
    <property type="evidence" value="ECO:0007669"/>
    <property type="project" value="InterPro"/>
</dbReference>
<evidence type="ECO:0000313" key="10">
    <source>
        <dbReference type="EMBL" id="EOR01511.1"/>
    </source>
</evidence>
<dbReference type="Gene3D" id="3.90.70.10">
    <property type="entry name" value="Cysteine proteinases"/>
    <property type="match status" value="2"/>
</dbReference>
<dbReference type="GO" id="GO:0005634">
    <property type="term" value="C:nucleus"/>
    <property type="evidence" value="ECO:0007669"/>
    <property type="project" value="TreeGrafter"/>
</dbReference>
<proteinExistence type="inferred from homology"/>
<dbReference type="PANTHER" id="PTHR24006:SF888">
    <property type="entry name" value="UBIQUITIN CARBOXYL-TERMINAL HYDROLASE 30"/>
    <property type="match status" value="1"/>
</dbReference>
<evidence type="ECO:0000256" key="2">
    <source>
        <dbReference type="ARBA" id="ARBA00009085"/>
    </source>
</evidence>
<feature type="domain" description="USP" evidence="9">
    <location>
        <begin position="5"/>
        <end position="847"/>
    </location>
</feature>
<keyword evidence="7" id="KW-0788">Thiol protease</keyword>
<feature type="compositionally biased region" description="Low complexity" evidence="8">
    <location>
        <begin position="271"/>
        <end position="281"/>
    </location>
</feature>
<feature type="region of interest" description="Disordered" evidence="8">
    <location>
        <begin position="547"/>
        <end position="645"/>
    </location>
</feature>
<dbReference type="KEGG" id="wic:J056_004297"/>
<dbReference type="Pfam" id="PF00443">
    <property type="entry name" value="UCH"/>
    <property type="match status" value="1"/>
</dbReference>
<feature type="compositionally biased region" description="Low complexity" evidence="8">
    <location>
        <begin position="484"/>
        <end position="506"/>
    </location>
</feature>
<feature type="compositionally biased region" description="Acidic residues" evidence="8">
    <location>
        <begin position="238"/>
        <end position="248"/>
    </location>
</feature>
<keyword evidence="11" id="KW-1185">Reference proteome</keyword>
<dbReference type="STRING" id="1299270.R9AN27"/>
<evidence type="ECO:0000256" key="7">
    <source>
        <dbReference type="ARBA" id="ARBA00022807"/>
    </source>
</evidence>
<feature type="compositionally biased region" description="Low complexity" evidence="8">
    <location>
        <begin position="303"/>
        <end position="313"/>
    </location>
</feature>
<feature type="compositionally biased region" description="Polar residues" evidence="8">
    <location>
        <begin position="255"/>
        <end position="264"/>
    </location>
</feature>
<feature type="compositionally biased region" description="Basic and acidic residues" evidence="8">
    <location>
        <begin position="596"/>
        <end position="623"/>
    </location>
</feature>
<dbReference type="GeneID" id="20377249"/>
<keyword evidence="6 10" id="KW-0378">Hydrolase</keyword>
<protein>
    <recommendedName>
        <fullName evidence="3">ubiquitinyl hydrolase 1</fullName>
        <ecNumber evidence="3">3.4.19.12</ecNumber>
    </recommendedName>
</protein>
<feature type="compositionally biased region" description="Low complexity" evidence="8">
    <location>
        <begin position="399"/>
        <end position="416"/>
    </location>
</feature>
<feature type="compositionally biased region" description="Low complexity" evidence="8">
    <location>
        <begin position="724"/>
        <end position="736"/>
    </location>
</feature>
<dbReference type="AlphaFoldDB" id="R9AN27"/>
<dbReference type="HOGENOM" id="CLU_003952_0_0_1"/>
<dbReference type="GO" id="GO:0004843">
    <property type="term" value="F:cysteine-type deubiquitinase activity"/>
    <property type="evidence" value="ECO:0007669"/>
    <property type="project" value="UniProtKB-EC"/>
</dbReference>
<dbReference type="InterPro" id="IPR050164">
    <property type="entry name" value="Peptidase_C19"/>
</dbReference>
<dbReference type="InterPro" id="IPR018200">
    <property type="entry name" value="USP_CS"/>
</dbReference>
<evidence type="ECO:0000313" key="11">
    <source>
        <dbReference type="Proteomes" id="UP000014064"/>
    </source>
</evidence>
<feature type="region of interest" description="Disordered" evidence="8">
    <location>
        <begin position="721"/>
        <end position="745"/>
    </location>
</feature>
<keyword evidence="5" id="KW-0833">Ubl conjugation pathway</keyword>
<dbReference type="Proteomes" id="UP000014064">
    <property type="component" value="Unassembled WGS sequence"/>
</dbReference>
<dbReference type="RefSeq" id="XP_009267773.1">
    <property type="nucleotide sequence ID" value="XM_009269498.1"/>
</dbReference>
<dbReference type="OMA" id="AHEFMRI"/>
<dbReference type="CDD" id="cd02257">
    <property type="entry name" value="Peptidase_C19"/>
    <property type="match status" value="1"/>
</dbReference>
<dbReference type="PROSITE" id="PS50235">
    <property type="entry name" value="USP_3"/>
    <property type="match status" value="1"/>
</dbReference>
<evidence type="ECO:0000259" key="9">
    <source>
        <dbReference type="PROSITE" id="PS50235"/>
    </source>
</evidence>
<dbReference type="SUPFAM" id="SSF54001">
    <property type="entry name" value="Cysteine proteinases"/>
    <property type="match status" value="1"/>
</dbReference>
<feature type="compositionally biased region" description="Polar residues" evidence="8">
    <location>
        <begin position="459"/>
        <end position="483"/>
    </location>
</feature>
<comment type="catalytic activity">
    <reaction evidence="1">
        <text>Thiol-dependent hydrolysis of ester, thioester, amide, peptide and isopeptide bonds formed by the C-terminal Gly of ubiquitin (a 76-residue protein attached to proteins as an intracellular targeting signal).</text>
        <dbReference type="EC" id="3.4.19.12"/>
    </reaction>
</comment>
<dbReference type="eggNOG" id="KOG1873">
    <property type="taxonomic scope" value="Eukaryota"/>
</dbReference>
<dbReference type="PANTHER" id="PTHR24006">
    <property type="entry name" value="UBIQUITIN CARBOXYL-TERMINAL HYDROLASE"/>
    <property type="match status" value="1"/>
</dbReference>
<name>R9AN27_WALI9</name>
<organism evidence="10 11">
    <name type="scientific">Wallemia ichthyophaga (strain EXF-994 / CBS 113033)</name>
    <dbReference type="NCBI Taxonomy" id="1299270"/>
    <lineage>
        <taxon>Eukaryota</taxon>
        <taxon>Fungi</taxon>
        <taxon>Dikarya</taxon>
        <taxon>Basidiomycota</taxon>
        <taxon>Wallemiomycotina</taxon>
        <taxon>Wallemiomycetes</taxon>
        <taxon>Wallemiales</taxon>
        <taxon>Wallemiaceae</taxon>
        <taxon>Wallemia</taxon>
    </lineage>
</organism>
<dbReference type="EC" id="3.4.19.12" evidence="3"/>
<dbReference type="GO" id="GO:0005829">
    <property type="term" value="C:cytosol"/>
    <property type="evidence" value="ECO:0007669"/>
    <property type="project" value="TreeGrafter"/>
</dbReference>
<keyword evidence="4" id="KW-0645">Protease</keyword>
<feature type="region of interest" description="Disordered" evidence="8">
    <location>
        <begin position="224"/>
        <end position="510"/>
    </location>
</feature>
<dbReference type="GO" id="GO:0006508">
    <property type="term" value="P:proteolysis"/>
    <property type="evidence" value="ECO:0007669"/>
    <property type="project" value="UniProtKB-KW"/>
</dbReference>
<dbReference type="EMBL" id="KE007230">
    <property type="protein sequence ID" value="EOR01511.1"/>
    <property type="molecule type" value="Genomic_DNA"/>
</dbReference>
<evidence type="ECO:0000256" key="1">
    <source>
        <dbReference type="ARBA" id="ARBA00000707"/>
    </source>
</evidence>
<evidence type="ECO:0000256" key="4">
    <source>
        <dbReference type="ARBA" id="ARBA00022670"/>
    </source>
</evidence>
<dbReference type="InterPro" id="IPR028889">
    <property type="entry name" value="USP"/>
</dbReference>
<dbReference type="InterPro" id="IPR001394">
    <property type="entry name" value="Peptidase_C19_UCH"/>
</dbReference>
<dbReference type="PROSITE" id="PS00973">
    <property type="entry name" value="USP_2"/>
    <property type="match status" value="1"/>
</dbReference>
<evidence type="ECO:0000256" key="8">
    <source>
        <dbReference type="SAM" id="MobiDB-lite"/>
    </source>
</evidence>
<evidence type="ECO:0000256" key="6">
    <source>
        <dbReference type="ARBA" id="ARBA00022801"/>
    </source>
</evidence>
<sequence>MDKPIGMRNLTNTCFINSLLQSIYSLNLLRDIALSEVPASSGFDLLDSPALRVWLEEGYNEQLKLTCHFLNTLRDAWKSTKSPIIPIEMLKAMASKYSQYNDYGQQDSHEFLRQLFDAMRMEELDLIYSLNPHLKQVLNRKQKKLQPHHYQSLTPTTFVDRLCEGMVVNVIICASCKQIYHVYEPFLDISLALQDQHEKAPKRRGFRQSIRENLLGSNKEGVNARKDELTVEDVVLSDTEENDNEEGGESEREQTNTQSQPQPTKSKRFSFRNSFSLGSSSTPKSSIRRASGLAPFPPPSPSSSPQMGSSPSQLAPPPSSSSSSLGRRVSKRISRGGSGGEEAFQSSPTAANAGASEEDTTRRSRRTIEDKIYTQKLFGDLSTPSSTPTPHSLSMTELGSEMASGGAGANGNANASPSDKDKSNNSSKNSGFKDGPTVNGSNAQNGVLAALRQAPPKPSSDTTKDGSGNANATVNGESESEPMSNGPTNGTTTSTTSHSSSATPKSGIEEAFERYAGIETLQNENEFHCHGCWKMQNEVHVEMIRRYKDSKSRSRSGGIGRSGSRSRSRNGRNGSASLSASPDKGRPAALGMAPLHEGERLDDQEKEYKNENESESDKERVEESEAENEDNDVDADDEDEEEIDEKDWRAFYGDTVAYIPRQKQVVGTKALRRSLIAIAPPVLVLHLKRFGSVGGFALSKIFDNITFPTLLDIGAYIAPERPKQTSQSQSQSQSQSNLPDDIDPTTTEDFKRLAELAYPVNSTRYRLRSTVNHCGRTMISGHYTSFASRERRDVDKDENTDEEGNRDDLQWYWASDETIREKTEEEFLQESFKNDDQNVYVLVYERI</sequence>
<evidence type="ECO:0000256" key="3">
    <source>
        <dbReference type="ARBA" id="ARBA00012759"/>
    </source>
</evidence>
<gene>
    <name evidence="10" type="ORF">J056_004297</name>
</gene>
<reference evidence="11" key="1">
    <citation type="journal article" date="2013" name="BMC Genomics">
        <title>Genome and transcriptome sequencing of the halophilic fungus Wallemia ichthyophaga: haloadaptations present and absent.</title>
        <authorList>
            <person name="Zajc J."/>
            <person name="Liu Y."/>
            <person name="Dai W."/>
            <person name="Yang Z."/>
            <person name="Hu J."/>
            <person name="Gostincar C."/>
            <person name="Gunde-Cimerman N."/>
        </authorList>
    </citation>
    <scope>NUCLEOTIDE SEQUENCE [LARGE SCALE GENOMIC DNA]</scope>
    <source>
        <strain evidence="11">EXF-994 / CBS 113033</strain>
    </source>
</reference>
<feature type="compositionally biased region" description="Basic and acidic residues" evidence="8">
    <location>
        <begin position="359"/>
        <end position="373"/>
    </location>
</feature>
<dbReference type="OrthoDB" id="420187at2759"/>
<accession>R9AN27</accession>